<reference evidence="2 4" key="1">
    <citation type="journal article" date="2020" name="Stud. Mycol.">
        <title>101 Dothideomycetes genomes: a test case for predicting lifestyles and emergence of pathogens.</title>
        <authorList>
            <person name="Haridas S."/>
            <person name="Albert R."/>
            <person name="Binder M."/>
            <person name="Bloem J."/>
            <person name="Labutti K."/>
            <person name="Salamov A."/>
            <person name="Andreopoulos B."/>
            <person name="Baker S."/>
            <person name="Barry K."/>
            <person name="Bills G."/>
            <person name="Bluhm B."/>
            <person name="Cannon C."/>
            <person name="Castanera R."/>
            <person name="Culley D."/>
            <person name="Daum C."/>
            <person name="Ezra D."/>
            <person name="Gonzalez J."/>
            <person name="Henrissat B."/>
            <person name="Kuo A."/>
            <person name="Liang C."/>
            <person name="Lipzen A."/>
            <person name="Lutzoni F."/>
            <person name="Magnuson J."/>
            <person name="Mondo S."/>
            <person name="Nolan M."/>
            <person name="Ohm R."/>
            <person name="Pangilinan J."/>
            <person name="Park H.-J."/>
            <person name="Ramirez L."/>
            <person name="Alfaro M."/>
            <person name="Sun H."/>
            <person name="Tritt A."/>
            <person name="Yoshinaga Y."/>
            <person name="Zwiers L.-H."/>
            <person name="Turgeon B."/>
            <person name="Goodwin S."/>
            <person name="Spatafora J."/>
            <person name="Crous P."/>
            <person name="Grigoriev I."/>
        </authorList>
    </citation>
    <scope>NUCLEOTIDE SEQUENCE</scope>
    <source>
        <strain evidence="2 4">CBS 304.34</strain>
    </source>
</reference>
<evidence type="ECO:0000313" key="2">
    <source>
        <dbReference type="EMBL" id="KAF2816841.1"/>
    </source>
</evidence>
<name>A0A6A6Z6W7_9PEZI</name>
<dbReference type="EMBL" id="MU003692">
    <property type="protein sequence ID" value="KAF2816841.1"/>
    <property type="molecule type" value="Genomic_DNA"/>
</dbReference>
<organism evidence="2">
    <name type="scientific">Mytilinidion resinicola</name>
    <dbReference type="NCBI Taxonomy" id="574789"/>
    <lineage>
        <taxon>Eukaryota</taxon>
        <taxon>Fungi</taxon>
        <taxon>Dikarya</taxon>
        <taxon>Ascomycota</taxon>
        <taxon>Pezizomycotina</taxon>
        <taxon>Dothideomycetes</taxon>
        <taxon>Pleosporomycetidae</taxon>
        <taxon>Mytilinidiales</taxon>
        <taxon>Mytilinidiaceae</taxon>
        <taxon>Mytilinidion</taxon>
    </lineage>
</organism>
<reference evidence="4" key="3">
    <citation type="submission" date="2025-04" db="UniProtKB">
        <authorList>
            <consortium name="RefSeq"/>
        </authorList>
    </citation>
    <scope>IDENTIFICATION</scope>
    <source>
        <strain evidence="4">CBS 304.34</strain>
    </source>
</reference>
<accession>A0A6A6Z6W7</accession>
<keyword evidence="3" id="KW-1185">Reference proteome</keyword>
<proteinExistence type="predicted"/>
<evidence type="ECO:0000256" key="1">
    <source>
        <dbReference type="SAM" id="MobiDB-lite"/>
    </source>
</evidence>
<dbReference type="AlphaFoldDB" id="A0A6A6Z6W7"/>
<evidence type="ECO:0000313" key="4">
    <source>
        <dbReference type="RefSeq" id="XP_033583805.1"/>
    </source>
</evidence>
<gene>
    <name evidence="2 4" type="ORF">BDZ99DRAFT_456655</name>
</gene>
<feature type="region of interest" description="Disordered" evidence="1">
    <location>
        <begin position="52"/>
        <end position="73"/>
    </location>
</feature>
<dbReference type="GeneID" id="54459395"/>
<evidence type="ECO:0000313" key="3">
    <source>
        <dbReference type="Proteomes" id="UP000504636"/>
    </source>
</evidence>
<sequence length="130" mass="14868">MKSSRNYTASPRTSIRTTDHQAISYLRPQHPHASALLRSTPPQAHRALLRLRPAQTASHTAKKAPAPPSYRCRPPHRSRAMIFRITPILRSPTAERSHFRLIVHGRCTFRFARVSAFALHEQKICSRVCR</sequence>
<protein>
    <submittedName>
        <fullName evidence="2 4">Uncharacterized protein</fullName>
    </submittedName>
</protein>
<dbReference type="RefSeq" id="XP_033583805.1">
    <property type="nucleotide sequence ID" value="XM_033718502.1"/>
</dbReference>
<reference evidence="4" key="2">
    <citation type="submission" date="2020-04" db="EMBL/GenBank/DDBJ databases">
        <authorList>
            <consortium name="NCBI Genome Project"/>
        </authorList>
    </citation>
    <scope>NUCLEOTIDE SEQUENCE</scope>
    <source>
        <strain evidence="4">CBS 304.34</strain>
    </source>
</reference>
<dbReference type="Proteomes" id="UP000504636">
    <property type="component" value="Unplaced"/>
</dbReference>